<accession>A0A2S9XQU6</accession>
<name>A0A2S9XQU6_9BACT</name>
<proteinExistence type="predicted"/>
<dbReference type="Proteomes" id="UP000238823">
    <property type="component" value="Unassembled WGS sequence"/>
</dbReference>
<reference evidence="2 3" key="1">
    <citation type="submission" date="2018-03" db="EMBL/GenBank/DDBJ databases">
        <title>Draft Genome Sequences of the Obligatory Marine Myxobacteria Enhygromyxa salina SWB007.</title>
        <authorList>
            <person name="Poehlein A."/>
            <person name="Moghaddam J.A."/>
            <person name="Harms H."/>
            <person name="Alanjari M."/>
            <person name="Koenig G.M."/>
            <person name="Daniel R."/>
            <person name="Schaeberle T.F."/>
        </authorList>
    </citation>
    <scope>NUCLEOTIDE SEQUENCE [LARGE SCALE GENOMIC DNA]</scope>
    <source>
        <strain evidence="2 3">SWB007</strain>
    </source>
</reference>
<feature type="transmembrane region" description="Helical" evidence="1">
    <location>
        <begin position="84"/>
        <end position="107"/>
    </location>
</feature>
<evidence type="ECO:0000313" key="2">
    <source>
        <dbReference type="EMBL" id="PRP95237.1"/>
    </source>
</evidence>
<keyword evidence="1" id="KW-0472">Membrane</keyword>
<dbReference type="RefSeq" id="WP_146158612.1">
    <property type="nucleotide sequence ID" value="NZ_PVNL01000138.1"/>
</dbReference>
<dbReference type="EMBL" id="PVNL01000138">
    <property type="protein sequence ID" value="PRP95237.1"/>
    <property type="molecule type" value="Genomic_DNA"/>
</dbReference>
<dbReference type="AlphaFoldDB" id="A0A2S9XQU6"/>
<evidence type="ECO:0000313" key="3">
    <source>
        <dbReference type="Proteomes" id="UP000238823"/>
    </source>
</evidence>
<organism evidence="2 3">
    <name type="scientific">Enhygromyxa salina</name>
    <dbReference type="NCBI Taxonomy" id="215803"/>
    <lineage>
        <taxon>Bacteria</taxon>
        <taxon>Pseudomonadati</taxon>
        <taxon>Myxococcota</taxon>
        <taxon>Polyangia</taxon>
        <taxon>Nannocystales</taxon>
        <taxon>Nannocystaceae</taxon>
        <taxon>Enhygromyxa</taxon>
    </lineage>
</organism>
<comment type="caution">
    <text evidence="2">The sequence shown here is derived from an EMBL/GenBank/DDBJ whole genome shotgun (WGS) entry which is preliminary data.</text>
</comment>
<protein>
    <submittedName>
        <fullName evidence="2">Uncharacterized protein</fullName>
    </submittedName>
</protein>
<sequence length="172" mass="18353">MTRAAVGGALTLVIATGAAGLLGFGSYFEARRLVEALRAVLPFLGSASMGASASVLALMLTLLGISRTADTRLTELFYRRILWIGRQASALFFGSLLLLLTLAVPIIETDALDGAQDIVVLQYYATSVLLALMTGLAVSMILMLQSTLSDLIMVLGLRVKDHPLVKHDDDDE</sequence>
<evidence type="ECO:0000256" key="1">
    <source>
        <dbReference type="SAM" id="Phobius"/>
    </source>
</evidence>
<keyword evidence="1" id="KW-1133">Transmembrane helix</keyword>
<gene>
    <name evidence="2" type="ORF">ENSA7_75510</name>
</gene>
<keyword evidence="1" id="KW-0812">Transmembrane</keyword>
<feature type="transmembrane region" description="Helical" evidence="1">
    <location>
        <begin position="119"/>
        <end position="144"/>
    </location>
</feature>
<feature type="transmembrane region" description="Helical" evidence="1">
    <location>
        <begin position="39"/>
        <end position="63"/>
    </location>
</feature>
<dbReference type="OrthoDB" id="7629491at2"/>